<proteinExistence type="inferred from homology"/>
<sequence length="132" mass="14752">MRTVSVREFSYNPSAILAEVEQGETIEVTKHGKTIAILAPPADEMSTYDRLVAHGVIIPPPGGAKTVGEMLDHFDNLYKDVKVDHVAGDAAWGRRKKEEEQREDLLRRLGRGEDPWEANRAAYGDEPNEPEQ</sequence>
<gene>
    <name evidence="4" type="ORF">DFR70_103633</name>
</gene>
<evidence type="ECO:0000256" key="3">
    <source>
        <dbReference type="SAM" id="MobiDB-lite"/>
    </source>
</evidence>
<dbReference type="AlphaFoldDB" id="A0A318K8P8"/>
<dbReference type="OrthoDB" id="557859at2"/>
<evidence type="ECO:0000256" key="1">
    <source>
        <dbReference type="ARBA" id="ARBA00009981"/>
    </source>
</evidence>
<dbReference type="Proteomes" id="UP000247569">
    <property type="component" value="Unassembled WGS sequence"/>
</dbReference>
<dbReference type="RefSeq" id="WP_083894214.1">
    <property type="nucleotide sequence ID" value="NZ_QJKF01000003.1"/>
</dbReference>
<comment type="function">
    <text evidence="2">Antitoxin component of a type II toxin-antitoxin (TA) system.</text>
</comment>
<dbReference type="Gene3D" id="3.40.1620.10">
    <property type="entry name" value="YefM-like domain"/>
    <property type="match status" value="1"/>
</dbReference>
<evidence type="ECO:0000313" key="5">
    <source>
        <dbReference type="Proteomes" id="UP000247569"/>
    </source>
</evidence>
<evidence type="ECO:0000313" key="4">
    <source>
        <dbReference type="EMBL" id="PXX66878.1"/>
    </source>
</evidence>
<organism evidence="4 5">
    <name type="scientific">Nocardia tenerifensis</name>
    <dbReference type="NCBI Taxonomy" id="228006"/>
    <lineage>
        <taxon>Bacteria</taxon>
        <taxon>Bacillati</taxon>
        <taxon>Actinomycetota</taxon>
        <taxon>Actinomycetes</taxon>
        <taxon>Mycobacteriales</taxon>
        <taxon>Nocardiaceae</taxon>
        <taxon>Nocardia</taxon>
    </lineage>
</organism>
<dbReference type="SUPFAM" id="SSF143120">
    <property type="entry name" value="YefM-like"/>
    <property type="match status" value="1"/>
</dbReference>
<dbReference type="InterPro" id="IPR051416">
    <property type="entry name" value="phD-YefM_TA_antitoxins"/>
</dbReference>
<dbReference type="Pfam" id="PF02604">
    <property type="entry name" value="PhdYeFM_antitox"/>
    <property type="match status" value="1"/>
</dbReference>
<feature type="compositionally biased region" description="Basic and acidic residues" evidence="3">
    <location>
        <begin position="96"/>
        <end position="114"/>
    </location>
</feature>
<name>A0A318K8P8_9NOCA</name>
<reference evidence="4 5" key="1">
    <citation type="submission" date="2018-05" db="EMBL/GenBank/DDBJ databases">
        <title>Genomic Encyclopedia of Type Strains, Phase IV (KMG-IV): sequencing the most valuable type-strain genomes for metagenomic binning, comparative biology and taxonomic classification.</title>
        <authorList>
            <person name="Goeker M."/>
        </authorList>
    </citation>
    <scope>NUCLEOTIDE SEQUENCE [LARGE SCALE GENOMIC DNA]</scope>
    <source>
        <strain evidence="4 5">DSM 44704</strain>
    </source>
</reference>
<dbReference type="InterPro" id="IPR006442">
    <property type="entry name" value="Antitoxin_Phd/YefM"/>
</dbReference>
<dbReference type="EMBL" id="QJKF01000003">
    <property type="protein sequence ID" value="PXX66878.1"/>
    <property type="molecule type" value="Genomic_DNA"/>
</dbReference>
<protein>
    <recommendedName>
        <fullName evidence="2">Antitoxin</fullName>
    </recommendedName>
</protein>
<dbReference type="PANTHER" id="PTHR35377:SF8">
    <property type="entry name" value="ANTITOXIN VAPB22"/>
    <property type="match status" value="1"/>
</dbReference>
<dbReference type="InterPro" id="IPR036165">
    <property type="entry name" value="YefM-like_sf"/>
</dbReference>
<evidence type="ECO:0000256" key="2">
    <source>
        <dbReference type="RuleBase" id="RU362080"/>
    </source>
</evidence>
<keyword evidence="5" id="KW-1185">Reference proteome</keyword>
<dbReference type="PANTHER" id="PTHR35377">
    <property type="entry name" value="ANTITOXIN VAPB49-RELATED-RELATED"/>
    <property type="match status" value="1"/>
</dbReference>
<feature type="region of interest" description="Disordered" evidence="3">
    <location>
        <begin position="93"/>
        <end position="132"/>
    </location>
</feature>
<comment type="similarity">
    <text evidence="1 2">Belongs to the phD/YefM antitoxin family.</text>
</comment>
<dbReference type="NCBIfam" id="TIGR01552">
    <property type="entry name" value="phd_fam"/>
    <property type="match status" value="1"/>
</dbReference>
<accession>A0A318K8P8</accession>
<comment type="caution">
    <text evidence="4">The sequence shown here is derived from an EMBL/GenBank/DDBJ whole genome shotgun (WGS) entry which is preliminary data.</text>
</comment>